<dbReference type="Gene3D" id="1.50.10.20">
    <property type="match status" value="2"/>
</dbReference>
<dbReference type="Proteomes" id="UP000031876">
    <property type="component" value="Chromosome"/>
</dbReference>
<dbReference type="GO" id="GO:0016104">
    <property type="term" value="P:triterpenoid biosynthetic process"/>
    <property type="evidence" value="ECO:0007669"/>
    <property type="project" value="InterPro"/>
</dbReference>
<dbReference type="NCBIfam" id="TIGR01787">
    <property type="entry name" value="squalene_cyclas"/>
    <property type="match status" value="1"/>
</dbReference>
<evidence type="ECO:0000313" key="6">
    <source>
        <dbReference type="EMBL" id="AJG76444.1"/>
    </source>
</evidence>
<dbReference type="InterPro" id="IPR018333">
    <property type="entry name" value="Squalene_cyclase"/>
</dbReference>
<dbReference type="RefSeq" id="WP_000928124.1">
    <property type="nucleotide sequence ID" value="NZ_CP009335.1"/>
</dbReference>
<dbReference type="Pfam" id="PF13249">
    <property type="entry name" value="SQHop_cyclase_N"/>
    <property type="match status" value="1"/>
</dbReference>
<dbReference type="GO" id="GO:0016866">
    <property type="term" value="F:intramolecular transferase activity"/>
    <property type="evidence" value="ECO:0007669"/>
    <property type="project" value="InterPro"/>
</dbReference>
<evidence type="ECO:0000313" key="9">
    <source>
        <dbReference type="Proteomes" id="UP000501107"/>
    </source>
</evidence>
<dbReference type="PANTHER" id="PTHR11764">
    <property type="entry name" value="TERPENE CYCLASE/MUTASE FAMILY MEMBER"/>
    <property type="match status" value="1"/>
</dbReference>
<reference evidence="6 8" key="1">
    <citation type="journal article" date="2015" name="Genome Announc.">
        <title>Complete genome sequences for 35 biothreat assay-relevant bacillus species.</title>
        <authorList>
            <person name="Johnson S.L."/>
            <person name="Daligault H.E."/>
            <person name="Davenport K.W."/>
            <person name="Jaissle J."/>
            <person name="Frey K.G."/>
            <person name="Ladner J.T."/>
            <person name="Broomall S.M."/>
            <person name="Bishop-Lilly K.A."/>
            <person name="Bruce D.C."/>
            <person name="Gibbons H.S."/>
            <person name="Coyne S.R."/>
            <person name="Lo C.C."/>
            <person name="Meincke L."/>
            <person name="Munk A.C."/>
            <person name="Koroleva G.I."/>
            <person name="Rosenzweig C.N."/>
            <person name="Palacios G.F."/>
            <person name="Redden C.L."/>
            <person name="Minogue T.D."/>
            <person name="Chain P.S."/>
        </authorList>
    </citation>
    <scope>NUCLEOTIDE SEQUENCE [LARGE SCALE GENOMIC DNA]</scope>
    <source>
        <strain evidence="6 8">HD1011</strain>
    </source>
</reference>
<proteinExistence type="inferred from homology"/>
<sequence length="617" mass="70029">MLLYEKAHEEIVRRATALQTMQWQDGTWRFCFEGAPLTDCHMIFLLKLLGRDKEIEPFVERVASLQTNEGTWKLHEDEVGGNLSATIQSYAALLASKKYTKEDANMKRAENFIQERGGVARAHFMTKFLLAIHGEYEYPSLFHLPTPIMFLQNDSPFSIFELSSSARIHLIPMMLCLNKRFRVGKKLLPNLNHIAGGGGEWFREDRSPVFQTLLSDVKQIISYPLSLHHKGYEEIERFMKERIDENGTLYSYATASFYMIYALLALGHSLQSSMIQKAIAGITSYIWKMERGNHLQNSPSTVWDTALLSYALQEAQVSKDNKMIQNATAYLLKKQHTKKADWSVHAPALTPGGWVFSDVNTTIPDIDDTTAVLRALARSRGNKNIDNAWKKGVNWIKGLQNNDGGWGAFEKGVTSKLLAKLPIENASDMITDPSTPDITGRVLEFFGTYAQNELPEKQIQRAINWLMNVQEENGSWYGKWGICYLYGTWAVMTGLRSLGIPSSNPSLTRASSWLEHIQHEDGGWGESCHSSVEKRFVTLPFSTPSQTAWALDALISYYDTETPAIRKGVSYLLSNPYVNERYPTGTGLPGAFYIRYHSYAHIYPLLTLAHYIKKYRK</sequence>
<evidence type="ECO:0000259" key="5">
    <source>
        <dbReference type="Pfam" id="PF13249"/>
    </source>
</evidence>
<organism evidence="7 9">
    <name type="scientific">Bacillus thuringiensis</name>
    <dbReference type="NCBI Taxonomy" id="1428"/>
    <lineage>
        <taxon>Bacteria</taxon>
        <taxon>Bacillati</taxon>
        <taxon>Bacillota</taxon>
        <taxon>Bacilli</taxon>
        <taxon>Bacillales</taxon>
        <taxon>Bacillaceae</taxon>
        <taxon>Bacillus</taxon>
        <taxon>Bacillus cereus group</taxon>
    </lineage>
</organism>
<evidence type="ECO:0000259" key="4">
    <source>
        <dbReference type="Pfam" id="PF13243"/>
    </source>
</evidence>
<feature type="domain" description="Squalene cyclase C-terminal" evidence="4">
    <location>
        <begin position="300"/>
        <end position="612"/>
    </location>
</feature>
<dbReference type="InterPro" id="IPR032696">
    <property type="entry name" value="SQ_cyclase_C"/>
</dbReference>
<evidence type="ECO:0000313" key="8">
    <source>
        <dbReference type="Proteomes" id="UP000031876"/>
    </source>
</evidence>
<accession>A0A0B5NF90</accession>
<dbReference type="UniPathway" id="UPA00337"/>
<keyword evidence="3" id="KW-0677">Repeat</keyword>
<evidence type="ECO:0000256" key="3">
    <source>
        <dbReference type="ARBA" id="ARBA00022737"/>
    </source>
</evidence>
<feature type="domain" description="Squalene cyclase N-terminal" evidence="5">
    <location>
        <begin position="14"/>
        <end position="290"/>
    </location>
</feature>
<dbReference type="SFLD" id="SFLDG01016">
    <property type="entry name" value="Prenyltransferase_Like_2"/>
    <property type="match status" value="1"/>
</dbReference>
<dbReference type="SUPFAM" id="SSF48239">
    <property type="entry name" value="Terpenoid cyclases/Protein prenyltransferases"/>
    <property type="match status" value="2"/>
</dbReference>
<protein>
    <submittedName>
        <fullName evidence="7">Squalene--hopene cyclase</fullName>
    </submittedName>
    <submittedName>
        <fullName evidence="6">Squalene/oxidosqualene cyclases family protein</fullName>
    </submittedName>
</protein>
<dbReference type="InterPro" id="IPR008930">
    <property type="entry name" value="Terpenoid_cyclase/PrenylTrfase"/>
</dbReference>
<evidence type="ECO:0000256" key="1">
    <source>
        <dbReference type="ARBA" id="ARBA00004999"/>
    </source>
</evidence>
<dbReference type="EMBL" id="CP053980">
    <property type="protein sequence ID" value="QKH23255.1"/>
    <property type="molecule type" value="Genomic_DNA"/>
</dbReference>
<dbReference type="EMBL" id="CP009335">
    <property type="protein sequence ID" value="AJG76444.1"/>
    <property type="molecule type" value="Genomic_DNA"/>
</dbReference>
<dbReference type="PANTHER" id="PTHR11764:SF20">
    <property type="entry name" value="LANOSTEROL SYNTHASE"/>
    <property type="match status" value="1"/>
</dbReference>
<dbReference type="InterPro" id="IPR032697">
    <property type="entry name" value="SQ_cyclase_N"/>
</dbReference>
<comment type="similarity">
    <text evidence="2">Belongs to the terpene cyclase/mutase family.</text>
</comment>
<dbReference type="Pfam" id="PF13243">
    <property type="entry name" value="SQHop_cyclase_C"/>
    <property type="match status" value="1"/>
</dbReference>
<dbReference type="GO" id="GO:0005811">
    <property type="term" value="C:lipid droplet"/>
    <property type="evidence" value="ECO:0007669"/>
    <property type="project" value="InterPro"/>
</dbReference>
<evidence type="ECO:0000256" key="2">
    <source>
        <dbReference type="ARBA" id="ARBA00009755"/>
    </source>
</evidence>
<gene>
    <name evidence="6" type="ORF">BF38_4731</name>
    <name evidence="7" type="ORF">FOC89_04380</name>
</gene>
<name>A0A0B5NF90_BACTU</name>
<dbReference type="KEGG" id="btw:BF38_4731"/>
<dbReference type="AlphaFoldDB" id="A0A0B5NF90"/>
<reference evidence="7 9" key="2">
    <citation type="submission" date="2020-05" db="EMBL/GenBank/DDBJ databases">
        <title>FDA dAtabase for Regulatory Grade micrObial Sequences (FDA-ARGOS): Supporting development and validation of Infectious Disease Dx tests.</title>
        <authorList>
            <person name="Nelson B."/>
            <person name="Plummer A."/>
            <person name="Tallon L."/>
            <person name="Sadzewicz L."/>
            <person name="Zhao X."/>
            <person name="Vavikolanu K."/>
            <person name="Mehta A."/>
            <person name="Aluvathingal J."/>
            <person name="Nadendla S."/>
            <person name="Myers T."/>
            <person name="Yan Y."/>
            <person name="Sichtig H."/>
        </authorList>
    </citation>
    <scope>NUCLEOTIDE SEQUENCE [LARGE SCALE GENOMIC DNA]</scope>
    <source>
        <strain evidence="7 9">FDAARGOS_795</strain>
    </source>
</reference>
<evidence type="ECO:0000313" key="7">
    <source>
        <dbReference type="EMBL" id="QKH23255.1"/>
    </source>
</evidence>
<comment type="pathway">
    <text evidence="1">Secondary metabolite biosynthesis; hopanoid biosynthesis.</text>
</comment>
<dbReference type="Proteomes" id="UP000501107">
    <property type="component" value="Chromosome"/>
</dbReference>